<dbReference type="STRING" id="464.Lgor_2916"/>
<evidence type="ECO:0000259" key="2">
    <source>
        <dbReference type="Pfam" id="PF08241"/>
    </source>
</evidence>
<dbReference type="AlphaFoldDB" id="A0A377GEQ7"/>
<proteinExistence type="predicted"/>
<gene>
    <name evidence="4" type="ORF">NCTC11401_00049</name>
    <name evidence="3" type="ORF">SAMN05421777_106143</name>
</gene>
<name>A0A377GEQ7_9GAMM</name>
<dbReference type="Gene3D" id="3.40.50.150">
    <property type="entry name" value="Vaccinia Virus protein VP39"/>
    <property type="match status" value="1"/>
</dbReference>
<dbReference type="PANTHER" id="PTHR44068:SF1">
    <property type="entry name" value="HYPOTHETICAL LOC100005854"/>
    <property type="match status" value="1"/>
</dbReference>
<evidence type="ECO:0000313" key="5">
    <source>
        <dbReference type="Proteomes" id="UP000186808"/>
    </source>
</evidence>
<keyword evidence="5" id="KW-1185">Reference proteome</keyword>
<dbReference type="PANTHER" id="PTHR44068">
    <property type="entry name" value="ZGC:194242"/>
    <property type="match status" value="1"/>
</dbReference>
<dbReference type="CDD" id="cd02440">
    <property type="entry name" value="AdoMet_MTases"/>
    <property type="match status" value="1"/>
</dbReference>
<dbReference type="EMBL" id="FTNL01000006">
    <property type="protein sequence ID" value="SIR10773.1"/>
    <property type="molecule type" value="Genomic_DNA"/>
</dbReference>
<keyword evidence="1 4" id="KW-0808">Transferase</keyword>
<dbReference type="GO" id="GO:0032259">
    <property type="term" value="P:methylation"/>
    <property type="evidence" value="ECO:0007669"/>
    <property type="project" value="UniProtKB-KW"/>
</dbReference>
<organism evidence="4 6">
    <name type="scientific">Fluoribacter gormanii</name>
    <dbReference type="NCBI Taxonomy" id="464"/>
    <lineage>
        <taxon>Bacteria</taxon>
        <taxon>Pseudomonadati</taxon>
        <taxon>Pseudomonadota</taxon>
        <taxon>Gammaproteobacteria</taxon>
        <taxon>Legionellales</taxon>
        <taxon>Legionellaceae</taxon>
        <taxon>Fluoribacter</taxon>
    </lineage>
</organism>
<dbReference type="OrthoDB" id="323463at2"/>
<accession>A0A377GEQ7</accession>
<evidence type="ECO:0000256" key="1">
    <source>
        <dbReference type="ARBA" id="ARBA00022679"/>
    </source>
</evidence>
<dbReference type="Proteomes" id="UP000254374">
    <property type="component" value="Unassembled WGS sequence"/>
</dbReference>
<dbReference type="Pfam" id="PF08241">
    <property type="entry name" value="Methyltransf_11"/>
    <property type="match status" value="1"/>
</dbReference>
<feature type="domain" description="Methyltransferase type 11" evidence="2">
    <location>
        <begin position="106"/>
        <end position="201"/>
    </location>
</feature>
<keyword evidence="4" id="KW-0489">Methyltransferase</keyword>
<dbReference type="InterPro" id="IPR050447">
    <property type="entry name" value="Erg6_SMT_methyltransf"/>
</dbReference>
<dbReference type="RefSeq" id="WP_058469244.1">
    <property type="nucleotide sequence ID" value="NZ_CAAAIX010000004.1"/>
</dbReference>
<evidence type="ECO:0000313" key="6">
    <source>
        <dbReference type="Proteomes" id="UP000254374"/>
    </source>
</evidence>
<dbReference type="SUPFAM" id="SSF53335">
    <property type="entry name" value="S-adenosyl-L-methionine-dependent methyltransferases"/>
    <property type="match status" value="1"/>
</dbReference>
<dbReference type="InterPro" id="IPR029063">
    <property type="entry name" value="SAM-dependent_MTases_sf"/>
</dbReference>
<sequence>MSDELKTYSQAAQQLGVAVNTNCTDPYEAQVIKKKVLESYNSWAHSIYDKSFLNWGLWNKKIAREYENLNFNFSALCPYQDIYSQLLLYYLIRPLIKLKYFNKRLLEIGCGNGIGLKMNSSLIRTQYALGIDLVHKLVSNAENNFCSKGLVSYLQADAEALPLDDASFDIITNVESSHLYPRLECFFSEVGRVLAPGGYFCYADIHTDAKQQAQRLERFVASRNDLKIIKKKNITRLVQASIYRRIIVAEKKFYQMAISLFGSDPEILNKELASLAQAMGISFLPWWKIWVKTEALRPIAKAARHNQYWGGKKLFFYYLIQKV</sequence>
<dbReference type="EC" id="2.1.1.-" evidence="4"/>
<dbReference type="EMBL" id="UGGV01000001">
    <property type="protein sequence ID" value="STO23258.1"/>
    <property type="molecule type" value="Genomic_DNA"/>
</dbReference>
<protein>
    <submittedName>
        <fullName evidence="3">Methyltransferase domain-containing protein</fullName>
    </submittedName>
    <submittedName>
        <fullName evidence="4">Phthiotriol/phenolphthiotriol dimycocerosates methyltransferase</fullName>
        <ecNumber evidence="4">2.1.1.-</ecNumber>
    </submittedName>
</protein>
<evidence type="ECO:0000313" key="4">
    <source>
        <dbReference type="EMBL" id="STO23258.1"/>
    </source>
</evidence>
<dbReference type="GO" id="GO:0003838">
    <property type="term" value="F:sterol 24-C-methyltransferase activity"/>
    <property type="evidence" value="ECO:0007669"/>
    <property type="project" value="TreeGrafter"/>
</dbReference>
<dbReference type="Proteomes" id="UP000186808">
    <property type="component" value="Unassembled WGS sequence"/>
</dbReference>
<dbReference type="InterPro" id="IPR013216">
    <property type="entry name" value="Methyltransf_11"/>
</dbReference>
<reference evidence="4 6" key="2">
    <citation type="submission" date="2018-06" db="EMBL/GenBank/DDBJ databases">
        <authorList>
            <consortium name="Pathogen Informatics"/>
            <person name="Doyle S."/>
        </authorList>
    </citation>
    <scope>NUCLEOTIDE SEQUENCE [LARGE SCALE GENOMIC DNA]</scope>
    <source>
        <strain evidence="4 6">NCTC11401</strain>
    </source>
</reference>
<reference evidence="3 5" key="1">
    <citation type="submission" date="2017-01" db="EMBL/GenBank/DDBJ databases">
        <authorList>
            <person name="Varghese N."/>
            <person name="Submissions S."/>
        </authorList>
    </citation>
    <scope>NUCLEOTIDE SEQUENCE [LARGE SCALE GENOMIC DNA]</scope>
    <source>
        <strain evidence="3 5">ATCC 33342</strain>
    </source>
</reference>
<dbReference type="GO" id="GO:0016126">
    <property type="term" value="P:sterol biosynthetic process"/>
    <property type="evidence" value="ECO:0007669"/>
    <property type="project" value="TreeGrafter"/>
</dbReference>
<evidence type="ECO:0000313" key="3">
    <source>
        <dbReference type="EMBL" id="SIR10773.1"/>
    </source>
</evidence>